<dbReference type="EMBL" id="WHLY01000002">
    <property type="protein sequence ID" value="MPR34714.1"/>
    <property type="molecule type" value="Genomic_DNA"/>
</dbReference>
<dbReference type="RefSeq" id="WP_152761163.1">
    <property type="nucleotide sequence ID" value="NZ_WHLY01000002.1"/>
</dbReference>
<gene>
    <name evidence="2" type="ORF">GBK04_15465</name>
</gene>
<feature type="transmembrane region" description="Helical" evidence="1">
    <location>
        <begin position="174"/>
        <end position="204"/>
    </location>
</feature>
<feature type="transmembrane region" description="Helical" evidence="1">
    <location>
        <begin position="12"/>
        <end position="29"/>
    </location>
</feature>
<evidence type="ECO:0000256" key="1">
    <source>
        <dbReference type="SAM" id="Phobius"/>
    </source>
</evidence>
<sequence>MHTARNETVTLLSLWGALFVLYGVSLYFKCDSHFKLLLVAAFAFRLIGLGTLPTLSDDIYRFIWDGRLLAHGYNPFLYLPSEILATDIATQAGLTEALFQKLNSPHYYTVYPPLLQGWFVLSTTWGGLNELATAFWLRLPIVLGELGTCWWLYRLLNLTGKDEAATKRGVLLYALNPLVIVELTANIHYEGLTICFLLAGLYLYKKQKDFPSATFLGLAAGVKLLPLIFLPALIDQANWRKSLLYFSVVGGVFLLPFLFFFDPIIVENLSASLDLYFRRFEFNASWYYLLREFGTLILGYNPIATIGPFLALVAVSLILFFSWSRRIKLSLPERWLFALTAYLLCATTVHPWYVVPLIALSALSRFKFPLVWSVVLPLTYVAYGQVPYHENLWIVALEYLAVGGWMVWEVREKISSSKQQKKQ</sequence>
<proteinExistence type="predicted"/>
<dbReference type="AlphaFoldDB" id="A0A7C9BIB2"/>
<dbReference type="Pfam" id="PF26314">
    <property type="entry name" value="MptA_B_family"/>
    <property type="match status" value="1"/>
</dbReference>
<dbReference type="Proteomes" id="UP000479293">
    <property type="component" value="Unassembled WGS sequence"/>
</dbReference>
<keyword evidence="1" id="KW-0812">Transmembrane</keyword>
<feature type="transmembrane region" description="Helical" evidence="1">
    <location>
        <begin position="335"/>
        <end position="354"/>
    </location>
</feature>
<feature type="transmembrane region" description="Helical" evidence="1">
    <location>
        <begin position="210"/>
        <end position="230"/>
    </location>
</feature>
<feature type="transmembrane region" description="Helical" evidence="1">
    <location>
        <begin position="135"/>
        <end position="153"/>
    </location>
</feature>
<accession>A0A7C9BIB2</accession>
<feature type="transmembrane region" description="Helical" evidence="1">
    <location>
        <begin position="36"/>
        <end position="55"/>
    </location>
</feature>
<keyword evidence="1" id="KW-1133">Transmembrane helix</keyword>
<feature type="transmembrane region" description="Helical" evidence="1">
    <location>
        <begin position="303"/>
        <end position="323"/>
    </location>
</feature>
<organism evidence="2 3">
    <name type="scientific">Salmonirosea aquatica</name>
    <dbReference type="NCBI Taxonomy" id="2654236"/>
    <lineage>
        <taxon>Bacteria</taxon>
        <taxon>Pseudomonadati</taxon>
        <taxon>Bacteroidota</taxon>
        <taxon>Cytophagia</taxon>
        <taxon>Cytophagales</taxon>
        <taxon>Spirosomataceae</taxon>
        <taxon>Salmonirosea</taxon>
    </lineage>
</organism>
<comment type="caution">
    <text evidence="2">The sequence shown here is derived from an EMBL/GenBank/DDBJ whole genome shotgun (WGS) entry which is preliminary data.</text>
</comment>
<keyword evidence="3" id="KW-1185">Reference proteome</keyword>
<evidence type="ECO:0000313" key="2">
    <source>
        <dbReference type="EMBL" id="MPR34714.1"/>
    </source>
</evidence>
<reference evidence="2 3" key="1">
    <citation type="submission" date="2019-10" db="EMBL/GenBank/DDBJ databases">
        <title>Draft Genome Sequence of Cytophagaceae sp. SJW1-29.</title>
        <authorList>
            <person name="Choi A."/>
        </authorList>
    </citation>
    <scope>NUCLEOTIDE SEQUENCE [LARGE SCALE GENOMIC DNA]</scope>
    <source>
        <strain evidence="2 3">SJW1-29</strain>
    </source>
</reference>
<feature type="transmembrane region" description="Helical" evidence="1">
    <location>
        <begin position="242"/>
        <end position="261"/>
    </location>
</feature>
<keyword evidence="1" id="KW-0472">Membrane</keyword>
<name>A0A7C9BIB2_9BACT</name>
<evidence type="ECO:0000313" key="3">
    <source>
        <dbReference type="Proteomes" id="UP000479293"/>
    </source>
</evidence>
<dbReference type="GO" id="GO:0005886">
    <property type="term" value="C:plasma membrane"/>
    <property type="evidence" value="ECO:0007669"/>
    <property type="project" value="UniProtKB-SubCell"/>
</dbReference>
<dbReference type="GO" id="GO:0016758">
    <property type="term" value="F:hexosyltransferase activity"/>
    <property type="evidence" value="ECO:0007669"/>
    <property type="project" value="InterPro"/>
</dbReference>
<protein>
    <submittedName>
        <fullName evidence="2">DUF2029 domain-containing protein</fullName>
    </submittedName>
</protein>